<proteinExistence type="predicted"/>
<organism evidence="1">
    <name type="scientific">marine metagenome</name>
    <dbReference type="NCBI Taxonomy" id="408172"/>
    <lineage>
        <taxon>unclassified sequences</taxon>
        <taxon>metagenomes</taxon>
        <taxon>ecological metagenomes</taxon>
    </lineage>
</organism>
<sequence>MKRASLIFLNTRTLKLLLTVPLTPLLIKQNQNLNWQTKLII</sequence>
<protein>
    <submittedName>
        <fullName evidence="1">Uncharacterized protein</fullName>
    </submittedName>
</protein>
<gene>
    <name evidence="1" type="ORF">METZ01_LOCUS463259</name>
</gene>
<reference evidence="1" key="1">
    <citation type="submission" date="2018-05" db="EMBL/GenBank/DDBJ databases">
        <authorList>
            <person name="Lanie J.A."/>
            <person name="Ng W.-L."/>
            <person name="Kazmierczak K.M."/>
            <person name="Andrzejewski T.M."/>
            <person name="Davidsen T.M."/>
            <person name="Wayne K.J."/>
            <person name="Tettelin H."/>
            <person name="Glass J.I."/>
            <person name="Rusch D."/>
            <person name="Podicherti R."/>
            <person name="Tsui H.-C.T."/>
            <person name="Winkler M.E."/>
        </authorList>
    </citation>
    <scope>NUCLEOTIDE SEQUENCE</scope>
</reference>
<feature type="non-terminal residue" evidence="1">
    <location>
        <position position="41"/>
    </location>
</feature>
<accession>A0A383ATA4</accession>
<dbReference type="EMBL" id="UINC01194357">
    <property type="protein sequence ID" value="SVE10405.1"/>
    <property type="molecule type" value="Genomic_DNA"/>
</dbReference>
<dbReference type="AlphaFoldDB" id="A0A383ATA4"/>
<name>A0A383ATA4_9ZZZZ</name>
<evidence type="ECO:0000313" key="1">
    <source>
        <dbReference type="EMBL" id="SVE10405.1"/>
    </source>
</evidence>